<gene>
    <name evidence="1" type="ORF">LCY76_06950</name>
</gene>
<reference evidence="1" key="1">
    <citation type="submission" date="2021-09" db="EMBL/GenBank/DDBJ databases">
        <title>Genome analysis of Fictibacillus sp. KIGAM418 isolated from marine sediment.</title>
        <authorList>
            <person name="Seo M.-J."/>
            <person name="Cho E.-S."/>
            <person name="Hwang C.Y."/>
        </authorList>
    </citation>
    <scope>NUCLEOTIDE SEQUENCE</scope>
    <source>
        <strain evidence="1">KIGAM418</strain>
    </source>
</reference>
<comment type="caution">
    <text evidence="1">The sequence shown here is derived from an EMBL/GenBank/DDBJ whole genome shotgun (WGS) entry which is preliminary data.</text>
</comment>
<proteinExistence type="predicted"/>
<dbReference type="RefSeq" id="WP_248252022.1">
    <property type="nucleotide sequence ID" value="NZ_JAIWJX010000002.1"/>
</dbReference>
<evidence type="ECO:0000313" key="1">
    <source>
        <dbReference type="EMBL" id="MCK6256331.1"/>
    </source>
</evidence>
<dbReference type="EMBL" id="JAIWJX010000002">
    <property type="protein sequence ID" value="MCK6256331.1"/>
    <property type="molecule type" value="Genomic_DNA"/>
</dbReference>
<accession>A0A9X2BCD1</accession>
<dbReference type="InterPro" id="IPR021247">
    <property type="entry name" value="DUF2785"/>
</dbReference>
<sequence>MKSVANTAFMNEEELKNKLAELKNGEKSWEEEDKSYIVQSMMEHLGSVDSDLRDELIYDMFCKLIIDNQLEHEVLSGLLTQCLSESFLFKGLGEEGADTVFKRSFSALVTALILYKDNQESFLSSETIHEGAKGLLKCLKEEKDYRGLVDGKGWAHSIAHIADAVDEVVKNSKCSKEVFPEILDALWGKVLISNYVYIHNEDERIITPILALLENGLAVEEVKTRVEQMPQHLIEQKEQLAEKDYYVLKANSKNFLKSFYVQLADHESLSALQESVLQHLKQI</sequence>
<keyword evidence="2" id="KW-1185">Reference proteome</keyword>
<evidence type="ECO:0000313" key="2">
    <source>
        <dbReference type="Proteomes" id="UP001139011"/>
    </source>
</evidence>
<dbReference type="Proteomes" id="UP001139011">
    <property type="component" value="Unassembled WGS sequence"/>
</dbReference>
<organism evidence="1 2">
    <name type="scientific">Fictibacillus marinisediminis</name>
    <dbReference type="NCBI Taxonomy" id="2878389"/>
    <lineage>
        <taxon>Bacteria</taxon>
        <taxon>Bacillati</taxon>
        <taxon>Bacillota</taxon>
        <taxon>Bacilli</taxon>
        <taxon>Bacillales</taxon>
        <taxon>Fictibacillaceae</taxon>
        <taxon>Fictibacillus</taxon>
    </lineage>
</organism>
<protein>
    <submittedName>
        <fullName evidence="1">DUF2785 domain-containing protein</fullName>
    </submittedName>
</protein>
<dbReference type="AlphaFoldDB" id="A0A9X2BCD1"/>
<dbReference type="Pfam" id="PF10978">
    <property type="entry name" value="DUF2785"/>
    <property type="match status" value="1"/>
</dbReference>
<name>A0A9X2BCD1_9BACL</name>